<dbReference type="InterPro" id="IPR008979">
    <property type="entry name" value="Galactose-bd-like_sf"/>
</dbReference>
<dbReference type="SMART" id="SM01337">
    <property type="entry name" value="APC10"/>
    <property type="match status" value="1"/>
</dbReference>
<dbReference type="Gene3D" id="2.60.120.260">
    <property type="entry name" value="Galactose-binding domain-like"/>
    <property type="match status" value="1"/>
</dbReference>
<evidence type="ECO:0000313" key="2">
    <source>
        <dbReference type="EMBL" id="KAK2182956.1"/>
    </source>
</evidence>
<dbReference type="GO" id="GO:0005886">
    <property type="term" value="C:plasma membrane"/>
    <property type="evidence" value="ECO:0007669"/>
    <property type="project" value="TreeGrafter"/>
</dbReference>
<dbReference type="EMBL" id="JAODUO010000330">
    <property type="protein sequence ID" value="KAK2182956.1"/>
    <property type="molecule type" value="Genomic_DNA"/>
</dbReference>
<evidence type="ECO:0000259" key="1">
    <source>
        <dbReference type="PROSITE" id="PS51284"/>
    </source>
</evidence>
<accession>A0AAD9L4J4</accession>
<dbReference type="GO" id="GO:0007411">
    <property type="term" value="P:axon guidance"/>
    <property type="evidence" value="ECO:0007669"/>
    <property type="project" value="TreeGrafter"/>
</dbReference>
<proteinExistence type="predicted"/>
<dbReference type="PROSITE" id="PS51284">
    <property type="entry name" value="DOC"/>
    <property type="match status" value="1"/>
</dbReference>
<gene>
    <name evidence="2" type="ORF">NP493_330g03079</name>
</gene>
<keyword evidence="3" id="KW-1185">Reference proteome</keyword>
<comment type="caution">
    <text evidence="2">The sequence shown here is derived from an EMBL/GenBank/DDBJ whole genome shotgun (WGS) entry which is preliminary data.</text>
</comment>
<dbReference type="PANTHER" id="PTHR45943:SF1">
    <property type="entry name" value="E3 UBIQUITIN-PROTEIN LIGASE MYCBP2"/>
    <property type="match status" value="1"/>
</dbReference>
<dbReference type="GO" id="GO:0008582">
    <property type="term" value="P:regulation of synaptic assembly at neuromuscular junction"/>
    <property type="evidence" value="ECO:0007669"/>
    <property type="project" value="TreeGrafter"/>
</dbReference>
<protein>
    <recommendedName>
        <fullName evidence="1">DOC domain-containing protein</fullName>
    </recommendedName>
</protein>
<dbReference type="Pfam" id="PF03256">
    <property type="entry name" value="ANAPC10"/>
    <property type="match status" value="1"/>
</dbReference>
<dbReference type="CDD" id="cd19799">
    <property type="entry name" value="Bbox2_MYCBP2"/>
    <property type="match status" value="1"/>
</dbReference>
<reference evidence="2" key="1">
    <citation type="journal article" date="2023" name="Mol. Biol. Evol.">
        <title>Third-Generation Sequencing Reveals the Adaptive Role of the Epigenome in Three Deep-Sea Polychaetes.</title>
        <authorList>
            <person name="Perez M."/>
            <person name="Aroh O."/>
            <person name="Sun Y."/>
            <person name="Lan Y."/>
            <person name="Juniper S.K."/>
            <person name="Young C.R."/>
            <person name="Angers B."/>
            <person name="Qian P.Y."/>
        </authorList>
    </citation>
    <scope>NUCLEOTIDE SEQUENCE</scope>
    <source>
        <strain evidence="2">R07B-5</strain>
    </source>
</reference>
<dbReference type="AlphaFoldDB" id="A0AAD9L4J4"/>
<dbReference type="GO" id="GO:0005634">
    <property type="term" value="C:nucleus"/>
    <property type="evidence" value="ECO:0007669"/>
    <property type="project" value="TreeGrafter"/>
</dbReference>
<dbReference type="SUPFAM" id="SSF49785">
    <property type="entry name" value="Galactose-binding domain-like"/>
    <property type="match status" value="1"/>
</dbReference>
<evidence type="ECO:0000313" key="3">
    <source>
        <dbReference type="Proteomes" id="UP001209878"/>
    </source>
</evidence>
<dbReference type="PANTHER" id="PTHR45943">
    <property type="entry name" value="E3 UBIQUITIN-PROTEIN LIGASE MYCBP2"/>
    <property type="match status" value="1"/>
</dbReference>
<organism evidence="2 3">
    <name type="scientific">Ridgeia piscesae</name>
    <name type="common">Tubeworm</name>
    <dbReference type="NCBI Taxonomy" id="27915"/>
    <lineage>
        <taxon>Eukaryota</taxon>
        <taxon>Metazoa</taxon>
        <taxon>Spiralia</taxon>
        <taxon>Lophotrochozoa</taxon>
        <taxon>Annelida</taxon>
        <taxon>Polychaeta</taxon>
        <taxon>Sedentaria</taxon>
        <taxon>Canalipalpata</taxon>
        <taxon>Sabellida</taxon>
        <taxon>Siboglinidae</taxon>
        <taxon>Ridgeia</taxon>
    </lineage>
</organism>
<feature type="domain" description="DOC" evidence="1">
    <location>
        <begin position="37"/>
        <end position="214"/>
    </location>
</feature>
<name>A0AAD9L4J4_RIDPI</name>
<dbReference type="GO" id="GO:0061630">
    <property type="term" value="F:ubiquitin protein ligase activity"/>
    <property type="evidence" value="ECO:0007669"/>
    <property type="project" value="TreeGrafter"/>
</dbReference>
<dbReference type="Proteomes" id="UP001209878">
    <property type="component" value="Unassembled WGS sequence"/>
</dbReference>
<dbReference type="InterPro" id="IPR004939">
    <property type="entry name" value="APC_su10/DOC_dom"/>
</dbReference>
<sequence>MAVRCWCLKFQASDHLFLHKSHVFSNISKILSKSDEGWGAPLIDPSTKPAVVPRVESLKDLTGIDIKASSRQAMIASLTDGSTETFWESGDEDRNKTKTLTVTCNNRHMPSVLCLHIDNTRDLGNKVSSVVFYTGRSADDLKKLKQMDIESRHTGWIFASLPDPNTSVMKIEVKGPDHSLRLRQIKLLGNIEGATMLVGQQQSPLVMQQKDCESETLKVFRLLTSQVFGRLITEDAVDRVSSDGKKEGAEEGDDVDLREHMVGILFSRSKLTHLQKQVCTHIVHAIRKETTQVKDEWLATVLTPMEEGVAKEKARSSDAYCFELLSMVLALSGSGVGRKYLAQQLSLLQDLLTLLHTASPRVQRQVTALLRRVLPDVSPQTLAGVMEVPALPPKDFSILANAEKNATDITFDPNRLGILDVFLACIAKALVIQMKVKGHVSQKGMSTFRLSDSVPSELGGRWWLQGSTSSQLADTCVSLLKDLASGTLSEAWAEVTKGAVAESILALTRLDGSLQAPSEFIKTPTMWLALASLCVLHPEHVERLSSGQWHSSGEHGPSRPTCENHDDGETLAIILCDHCGNLCADCDRFLHLHRRTRSHQRQVGGYTDVVGGTTCPH</sequence>